<dbReference type="InterPro" id="IPR023298">
    <property type="entry name" value="ATPase_P-typ_TM_dom_sf"/>
</dbReference>
<dbReference type="Gene3D" id="1.20.1110.10">
    <property type="entry name" value="Calcium-transporting ATPase, transmembrane domain"/>
    <property type="match status" value="2"/>
</dbReference>
<keyword evidence="13 19" id="KW-1133">Transmembrane helix</keyword>
<feature type="transmembrane region" description="Helical" evidence="19">
    <location>
        <begin position="1786"/>
        <end position="1807"/>
    </location>
</feature>
<sequence>MSAILNKAHIICSEHLLDVPASLNKHNKKWQLTFITIYCSRALFSLVKNHVSKEKAIKVSPVPSHVVLTIPTANSCFKINETTLTDIMKEKKLGKLQIIGGVNGAASSLQTSLDSGIKGGAEDIARRQEAFGSNTYKKPPSKSIFHFMVEAFKDLTILILLGCAALSLAFGIKENGLKDGWYDGGSIFVAVFLVITVSAISNYRQNRQFDKLSKVSNNIQIDVIRAGRRQQISIFDIVVGDIVCLKIGDQVPADGLFLDGHSLQIDGSSMTGESDHVEVNSKPNPFLISGTKVVDGYARMLVTSVGMNTTWGQMMSQLTGDNNEQTPLQVRLNKLTSAIGKVGLAVALLVLVVLLVRYFTGNTRDENGGTEFNGSSAKSNDIINTVVGIVAAVVTIVVVATAEGLPLAVTLTLAYSMKRMMADQAMVRKLSACETMGSATTICTNKTGTLTLNQMKVTKFWLGKKTMDEVSSSVSSFIVNLIHQGVSLNTTGSVYRGSIGSGFEFFGSPTEKAMLSWAVLEMKMDMEEMKRNFTILFVEAFNSQKKKSGVLIKKKEDNTVYVHWKGAAEMILAMCSSYYDASGVMKDLNGEERMEFKKIIQGMAASSLRCIAFAHKQVAETEEEDVKEKKKLQEENMILLGLVGIKDPCRPGVKNAVEDCQYAGVNIKMITGDNVFTARAIATECGILRPDQDVNSAAVVEGEEFRNYTPEERMEKVEKICIMARSSPFDKLLMVQCLKQKGHVVAVTGDGTNDAPALKEADIGLSMGIQGTDVAKESSDIVILDDKFASVATVLKWGRCVYTNIQKFIQFQLTVNVAALVINFVAAISAGEVPLTASQLLWVNLITDTLGALALATEKPTEELMKKPPVGRTEPLITNVMWRNLLGQALYQITVLLTLQFKGELIFEVTEAVNDTLIFNTFVLCQVFNEFNARKLDKRNVFKGIHKNKLFLGIIGITIVLQVVMVEFLKRFASTERLNWGQWGACIAMAAISWPIGWIVKCIPIPERPIFSYLKWRKCTSNRGRTKGINTVPPIPSHVILTIPSENSCFKIDETTLTDTVKEKKLEKLQQIGGVNGVASSLETSLDRGLNGGPEDIARRREAFGYNTYKKPPSKSFFYFVVEAFKGLTILILLGCAALSLAFGIKENGLKDGWYDGGSIFVAVFLVIAVSAIGNYRQNRQYEVLSKVSSNIQIDVIRGGRRQQISIFDIVVGDIVCLKIGDQVPADGLFLDGHSLQIDESSMTGESDHVEVNSKQNPFLISGTKVVDGYARMLVTSFGMNMTWGQMMSQLTGDIKEQTPLQVQLNKLTSTIGKVGLAVAFSALVVLLVRYFTGNTRDENGSTEFNGSSAKSNDIINAVVGIVAAAVTIVVVATAEGLPLAVTLTLAYSMKRMMADQAMVRKLSACETMGSATTICTDKTGTLTLNQMKVTKFWLGKKTMDEVSSSISSFIVNLIHQGVSLHTTGSVYRGSLGSGFEFFGSPTEKAILSWAVLEMKMDMEEMKRNFTILFVEAFNSQKKKSGVLIKKKEDNTVYVHWKGAAEMILAMCSSYYDASGVMKDLNGEERMEFKKIIQGMAASGLQCIAFAHKQVAETEEEDVEEKKKLEEENLTLLGLVGIKDPCRPGVKKAVEDCQCAGVNVKMITGDDVFTAKAIATECGILPPDQVVDSGAIMEGEEFRNCTPEERMEKVEKIRIMARSSPFDKLLMVQCLKQKGHVVAVTGDGTNDASALKEADIGLSMGIRGTEVAKESSDIVILDDKFATVATILKWGRCVHTNIQKFIQVQLTVNVAALVINFVTAIFAGKALLTIPKLLWVNLIMDTLGALALATEKPTKELMKKPPVGRTEQLITNIMWRNLLAQALYQITIVLTLQFKGESIFRVTEAVNDTLIFNTSVLCQVFNVFNARKLQKKNVFEGIHKNKLFLGMVGMIIVLQALTVELLKRFAGTERLNWGQWGACIAIAAISLPIGWIVKCIPVPERPIFQLAQMEGVHIMLQKFIHSLNICLHIL</sequence>
<feature type="domain" description="Cation-transporting P-type ATPase N-terminal" evidence="20">
    <location>
        <begin position="92"/>
        <end position="172"/>
    </location>
</feature>
<feature type="transmembrane region" description="Helical" evidence="19">
    <location>
        <begin position="155"/>
        <end position="172"/>
    </location>
</feature>
<feature type="domain" description="Cation-transporting P-type ATPase N-terminal" evidence="20">
    <location>
        <begin position="1071"/>
        <end position="1145"/>
    </location>
</feature>
<evidence type="ECO:0000313" key="21">
    <source>
        <dbReference type="EMBL" id="GKV51142.1"/>
    </source>
</evidence>
<dbReference type="Pfam" id="PF13246">
    <property type="entry name" value="Cation_ATPase"/>
    <property type="match status" value="2"/>
</dbReference>
<feature type="transmembrane region" description="Helical" evidence="19">
    <location>
        <begin position="1117"/>
        <end position="1145"/>
    </location>
</feature>
<feature type="transmembrane region" description="Helical" evidence="19">
    <location>
        <begin position="382"/>
        <end position="415"/>
    </location>
</feature>
<dbReference type="Gene3D" id="3.40.50.1000">
    <property type="entry name" value="HAD superfamily/HAD-like"/>
    <property type="match status" value="2"/>
</dbReference>
<dbReference type="Proteomes" id="UP001054252">
    <property type="component" value="Unassembled WGS sequence"/>
</dbReference>
<evidence type="ECO:0000256" key="11">
    <source>
        <dbReference type="ARBA" id="ARBA00022860"/>
    </source>
</evidence>
<evidence type="ECO:0000256" key="9">
    <source>
        <dbReference type="ARBA" id="ARBA00022840"/>
    </source>
</evidence>
<evidence type="ECO:0000256" key="10">
    <source>
        <dbReference type="ARBA" id="ARBA00022842"/>
    </source>
</evidence>
<keyword evidence="7 19" id="KW-0547">Nucleotide-binding</keyword>
<feature type="transmembrane region" description="Helical" evidence="19">
    <location>
        <begin position="950"/>
        <end position="968"/>
    </location>
</feature>
<evidence type="ECO:0000256" key="8">
    <source>
        <dbReference type="ARBA" id="ARBA00022837"/>
    </source>
</evidence>
<dbReference type="InterPro" id="IPR001757">
    <property type="entry name" value="P_typ_ATPase"/>
</dbReference>
<dbReference type="PROSITE" id="PS00154">
    <property type="entry name" value="ATPASE_E1_E2"/>
    <property type="match status" value="1"/>
</dbReference>
<keyword evidence="11" id="KW-0112">Calmodulin-binding</keyword>
<feature type="transmembrane region" description="Helical" evidence="19">
    <location>
        <begin position="338"/>
        <end position="359"/>
    </location>
</feature>
<dbReference type="InterPro" id="IPR006068">
    <property type="entry name" value="ATPase_P-typ_cation-transptr_C"/>
</dbReference>
<evidence type="ECO:0000256" key="6">
    <source>
        <dbReference type="ARBA" id="ARBA00022723"/>
    </source>
</evidence>
<dbReference type="InterPro" id="IPR023299">
    <property type="entry name" value="ATPase_P-typ_cyto_dom_N"/>
</dbReference>
<keyword evidence="10" id="KW-0460">Magnesium</keyword>
<dbReference type="InterPro" id="IPR004014">
    <property type="entry name" value="ATPase_P-typ_cation-transptr_N"/>
</dbReference>
<feature type="transmembrane region" description="Helical" evidence="19">
    <location>
        <begin position="1355"/>
        <end position="1388"/>
    </location>
</feature>
<feature type="transmembrane region" description="Helical" evidence="19">
    <location>
        <begin position="1157"/>
        <end position="1176"/>
    </location>
</feature>
<dbReference type="Gene3D" id="2.70.150.10">
    <property type="entry name" value="Calcium-transporting ATPase, cytoplasmic transduction domain A"/>
    <property type="match status" value="2"/>
</dbReference>
<evidence type="ECO:0000256" key="12">
    <source>
        <dbReference type="ARBA" id="ARBA00022967"/>
    </source>
</evidence>
<evidence type="ECO:0000256" key="17">
    <source>
        <dbReference type="ARBA" id="ARBA00048694"/>
    </source>
</evidence>
<protein>
    <recommendedName>
        <fullName evidence="19">Calcium-transporting ATPase</fullName>
        <ecNumber evidence="19">7.2.2.10</ecNumber>
    </recommendedName>
</protein>
<keyword evidence="3 19" id="KW-0813">Transport</keyword>
<evidence type="ECO:0000256" key="15">
    <source>
        <dbReference type="ARBA" id="ARBA00023065"/>
    </source>
</evidence>
<feature type="transmembrane region" description="Helical" evidence="19">
    <location>
        <begin position="813"/>
        <end position="831"/>
    </location>
</feature>
<keyword evidence="5 19" id="KW-0812">Transmembrane</keyword>
<dbReference type="InterPro" id="IPR008250">
    <property type="entry name" value="ATPase_P-typ_transduc_dom_A_sf"/>
</dbReference>
<dbReference type="SFLD" id="SFLDF00027">
    <property type="entry name" value="p-type_atpase"/>
    <property type="match status" value="1"/>
</dbReference>
<dbReference type="FunFam" id="2.70.150.10:FF:000006">
    <property type="entry name" value="Calcium-transporting ATPase"/>
    <property type="match status" value="2"/>
</dbReference>
<comment type="similarity">
    <text evidence="2 19">Belongs to the cation transport ATPase (P-type) (TC 3.A.3) family. Type IIB subfamily.</text>
</comment>
<dbReference type="SFLD" id="SFLDG00002">
    <property type="entry name" value="C1.7:_P-type_atpase_like"/>
    <property type="match status" value="1"/>
</dbReference>
<dbReference type="NCBIfam" id="TIGR01494">
    <property type="entry name" value="ATPase_P-type"/>
    <property type="match status" value="4"/>
</dbReference>
<dbReference type="InterPro" id="IPR023214">
    <property type="entry name" value="HAD_sf"/>
</dbReference>
<evidence type="ECO:0000256" key="18">
    <source>
        <dbReference type="ARBA" id="ARBA00053300"/>
    </source>
</evidence>
<keyword evidence="16 19" id="KW-0472">Membrane</keyword>
<feature type="transmembrane region" description="Helical" evidence="19">
    <location>
        <begin position="184"/>
        <end position="203"/>
    </location>
</feature>
<evidence type="ECO:0000256" key="4">
    <source>
        <dbReference type="ARBA" id="ARBA00022568"/>
    </source>
</evidence>
<feature type="transmembrane region" description="Helical" evidence="19">
    <location>
        <begin position="1954"/>
        <end position="1973"/>
    </location>
</feature>
<comment type="catalytic activity">
    <reaction evidence="17 19">
        <text>Ca(2+)(in) + ATP + H2O = Ca(2+)(out) + ADP + phosphate + H(+)</text>
        <dbReference type="Rhea" id="RHEA:18105"/>
        <dbReference type="ChEBI" id="CHEBI:15377"/>
        <dbReference type="ChEBI" id="CHEBI:15378"/>
        <dbReference type="ChEBI" id="CHEBI:29108"/>
        <dbReference type="ChEBI" id="CHEBI:30616"/>
        <dbReference type="ChEBI" id="CHEBI:43474"/>
        <dbReference type="ChEBI" id="CHEBI:456216"/>
        <dbReference type="EC" id="7.2.2.10"/>
    </reaction>
</comment>
<keyword evidence="6" id="KW-0479">Metal-binding</keyword>
<evidence type="ECO:0000256" key="19">
    <source>
        <dbReference type="RuleBase" id="RU361146"/>
    </source>
</evidence>
<dbReference type="InterPro" id="IPR006408">
    <property type="entry name" value="P-type_ATPase_IIB"/>
</dbReference>
<dbReference type="GO" id="GO:0046872">
    <property type="term" value="F:metal ion binding"/>
    <property type="evidence" value="ECO:0007669"/>
    <property type="project" value="UniProtKB-KW"/>
</dbReference>
<dbReference type="InterPro" id="IPR036412">
    <property type="entry name" value="HAD-like_sf"/>
</dbReference>
<accession>A0AAV5MRD4</accession>
<dbReference type="InterPro" id="IPR044492">
    <property type="entry name" value="P_typ_ATPase_HD_dom"/>
</dbReference>
<evidence type="ECO:0000256" key="3">
    <source>
        <dbReference type="ARBA" id="ARBA00022448"/>
    </source>
</evidence>
<comment type="function">
    <text evidence="19">Catalyzes the hydrolysis of ATP coupled with the transport of calcium.</text>
</comment>
<dbReference type="SUPFAM" id="SSF81653">
    <property type="entry name" value="Calcium ATPase, transduction domain A"/>
    <property type="match status" value="2"/>
</dbReference>
<dbReference type="EC" id="7.2.2.10" evidence="19"/>
<dbReference type="NCBIfam" id="TIGR01517">
    <property type="entry name" value="ATPase-IIB_Ca"/>
    <property type="match status" value="2"/>
</dbReference>
<dbReference type="Pfam" id="PF00689">
    <property type="entry name" value="Cation_ATPase_C"/>
    <property type="match status" value="2"/>
</dbReference>
<dbReference type="PRINTS" id="PR00120">
    <property type="entry name" value="HATPASE"/>
</dbReference>
<dbReference type="InterPro" id="IPR059000">
    <property type="entry name" value="ATPase_P-type_domA"/>
</dbReference>
<keyword evidence="22" id="KW-1185">Reference proteome</keyword>
<dbReference type="Gene3D" id="3.40.1110.10">
    <property type="entry name" value="Calcium-transporting ATPase, cytoplasmic domain N"/>
    <property type="match status" value="2"/>
</dbReference>
<name>A0AAV5MRD4_9ROSI</name>
<dbReference type="Pfam" id="PF00690">
    <property type="entry name" value="Cation_ATPase_N"/>
    <property type="match status" value="2"/>
</dbReference>
<feature type="transmembrane region" description="Helical" evidence="19">
    <location>
        <begin position="1923"/>
        <end position="1942"/>
    </location>
</feature>
<dbReference type="Pfam" id="PF00122">
    <property type="entry name" value="E1-E2_ATPase"/>
    <property type="match status" value="2"/>
</dbReference>
<feature type="transmembrane region" description="Helical" evidence="19">
    <location>
        <begin position="837"/>
        <end position="857"/>
    </location>
</feature>
<evidence type="ECO:0000256" key="16">
    <source>
        <dbReference type="ARBA" id="ARBA00023136"/>
    </source>
</evidence>
<dbReference type="SMART" id="SM00831">
    <property type="entry name" value="Cation_ATPase_N"/>
    <property type="match status" value="2"/>
</dbReference>
<evidence type="ECO:0000256" key="14">
    <source>
        <dbReference type="ARBA" id="ARBA00022990"/>
    </source>
</evidence>
<gene>
    <name evidence="21" type="ORF">SLEP1_g57816</name>
</gene>
<dbReference type="FunFam" id="3.40.1110.10:FF:000013">
    <property type="entry name" value="Calcium-transporting ATPase"/>
    <property type="match status" value="2"/>
</dbReference>
<evidence type="ECO:0000256" key="7">
    <source>
        <dbReference type="ARBA" id="ARBA00022741"/>
    </source>
</evidence>
<evidence type="ECO:0000256" key="13">
    <source>
        <dbReference type="ARBA" id="ARBA00022989"/>
    </source>
</evidence>
<dbReference type="SUPFAM" id="SSF56784">
    <property type="entry name" value="HAD-like"/>
    <property type="match status" value="2"/>
</dbReference>
<comment type="function">
    <text evidence="18">This magnesium-dependent enzyme catalyzes the hydrolysis of ATP coupled with the translocation of calcium from the cytosol out of the cell or into organelles.</text>
</comment>
<evidence type="ECO:0000256" key="2">
    <source>
        <dbReference type="ARBA" id="ARBA00006124"/>
    </source>
</evidence>
<keyword evidence="12" id="KW-1278">Translocase</keyword>
<keyword evidence="9 19" id="KW-0067">ATP-binding</keyword>
<feature type="transmembrane region" description="Helical" evidence="19">
    <location>
        <begin position="1813"/>
        <end position="1830"/>
    </location>
</feature>
<comment type="caution">
    <text evidence="21">The sequence shown here is derived from an EMBL/GenBank/DDBJ whole genome shotgun (WGS) entry which is preliminary data.</text>
</comment>
<dbReference type="FunFam" id="1.20.1110.10:FF:000039">
    <property type="entry name" value="Calcium-transporting ATPase"/>
    <property type="match status" value="2"/>
</dbReference>
<dbReference type="EMBL" id="BPVZ01000444">
    <property type="protein sequence ID" value="GKV51142.1"/>
    <property type="molecule type" value="Genomic_DNA"/>
</dbReference>
<dbReference type="InterPro" id="IPR018303">
    <property type="entry name" value="ATPase_P-typ_P_site"/>
</dbReference>
<keyword evidence="15 19" id="KW-0406">Ion transport</keyword>
<evidence type="ECO:0000313" key="22">
    <source>
        <dbReference type="Proteomes" id="UP001054252"/>
    </source>
</evidence>
<dbReference type="GO" id="GO:0016887">
    <property type="term" value="F:ATP hydrolysis activity"/>
    <property type="evidence" value="ECO:0007669"/>
    <property type="project" value="InterPro"/>
</dbReference>
<dbReference type="GO" id="GO:0005388">
    <property type="term" value="F:P-type calcium transporter activity"/>
    <property type="evidence" value="ECO:0007669"/>
    <property type="project" value="UniProtKB-EC"/>
</dbReference>
<organism evidence="21 22">
    <name type="scientific">Rubroshorea leprosula</name>
    <dbReference type="NCBI Taxonomy" id="152421"/>
    <lineage>
        <taxon>Eukaryota</taxon>
        <taxon>Viridiplantae</taxon>
        <taxon>Streptophyta</taxon>
        <taxon>Embryophyta</taxon>
        <taxon>Tracheophyta</taxon>
        <taxon>Spermatophyta</taxon>
        <taxon>Magnoliopsida</taxon>
        <taxon>eudicotyledons</taxon>
        <taxon>Gunneridae</taxon>
        <taxon>Pentapetalae</taxon>
        <taxon>rosids</taxon>
        <taxon>malvids</taxon>
        <taxon>Malvales</taxon>
        <taxon>Dipterocarpaceae</taxon>
        <taxon>Rubroshorea</taxon>
    </lineage>
</organism>
<dbReference type="PRINTS" id="PR00119">
    <property type="entry name" value="CATATPASE"/>
</dbReference>
<keyword evidence="8 19" id="KW-0106">Calcium</keyword>
<evidence type="ECO:0000259" key="20">
    <source>
        <dbReference type="SMART" id="SM00831"/>
    </source>
</evidence>
<dbReference type="FunFam" id="3.40.50.1000:FF:000018">
    <property type="entry name" value="Calcium-transporting ATPase"/>
    <property type="match status" value="2"/>
</dbReference>
<dbReference type="GO" id="GO:0005516">
    <property type="term" value="F:calmodulin binding"/>
    <property type="evidence" value="ECO:0007669"/>
    <property type="project" value="UniProtKB-KW"/>
</dbReference>
<dbReference type="PANTHER" id="PTHR24093">
    <property type="entry name" value="CATION TRANSPORTING ATPASE"/>
    <property type="match status" value="1"/>
</dbReference>
<evidence type="ECO:0000256" key="1">
    <source>
        <dbReference type="ARBA" id="ARBA00004141"/>
    </source>
</evidence>
<proteinExistence type="inferred from homology"/>
<dbReference type="SFLD" id="SFLDS00003">
    <property type="entry name" value="Haloacid_Dehalogenase"/>
    <property type="match status" value="1"/>
</dbReference>
<keyword evidence="4 19" id="KW-0109">Calcium transport</keyword>
<feature type="transmembrane region" description="Helical" evidence="19">
    <location>
        <begin position="980"/>
        <end position="1000"/>
    </location>
</feature>
<dbReference type="SUPFAM" id="SSF81660">
    <property type="entry name" value="Metal cation-transporting ATPase, ATP-binding domain N"/>
    <property type="match status" value="2"/>
</dbReference>
<dbReference type="PANTHER" id="PTHR24093:SF434">
    <property type="entry name" value="CALCIUM-TRANSPORTING ATPASE 13, PLASMA MEMBRANE-TYPE-RELATED"/>
    <property type="match status" value="1"/>
</dbReference>
<dbReference type="SUPFAM" id="SSF81665">
    <property type="entry name" value="Calcium ATPase, transmembrane domain M"/>
    <property type="match status" value="2"/>
</dbReference>
<dbReference type="GO" id="GO:0005886">
    <property type="term" value="C:plasma membrane"/>
    <property type="evidence" value="ECO:0007669"/>
    <property type="project" value="TreeGrafter"/>
</dbReference>
<comment type="subcellular location">
    <subcellularLocation>
        <location evidence="1 19">Membrane</location>
        <topology evidence="1 19">Multi-pass membrane protein</topology>
    </subcellularLocation>
</comment>
<dbReference type="GO" id="GO:0005524">
    <property type="term" value="F:ATP binding"/>
    <property type="evidence" value="ECO:0007669"/>
    <property type="project" value="UniProtKB-KW"/>
</dbReference>
<evidence type="ECO:0000256" key="5">
    <source>
        <dbReference type="ARBA" id="ARBA00022692"/>
    </source>
</evidence>
<comment type="caution">
    <text evidence="19">Lacks conserved residue(s) required for the propagation of feature annotation.</text>
</comment>
<reference evidence="21 22" key="1">
    <citation type="journal article" date="2021" name="Commun. Biol.">
        <title>The genome of Shorea leprosula (Dipterocarpaceae) highlights the ecological relevance of drought in aseasonal tropical rainforests.</title>
        <authorList>
            <person name="Ng K.K.S."/>
            <person name="Kobayashi M.J."/>
            <person name="Fawcett J.A."/>
            <person name="Hatakeyama M."/>
            <person name="Paape T."/>
            <person name="Ng C.H."/>
            <person name="Ang C.C."/>
            <person name="Tnah L.H."/>
            <person name="Lee C.T."/>
            <person name="Nishiyama T."/>
            <person name="Sese J."/>
            <person name="O'Brien M.J."/>
            <person name="Copetti D."/>
            <person name="Mohd Noor M.I."/>
            <person name="Ong R.C."/>
            <person name="Putra M."/>
            <person name="Sireger I.Z."/>
            <person name="Indrioko S."/>
            <person name="Kosugi Y."/>
            <person name="Izuno A."/>
            <person name="Isagi Y."/>
            <person name="Lee S.L."/>
            <person name="Shimizu K.K."/>
        </authorList>
    </citation>
    <scope>NUCLEOTIDE SEQUENCE [LARGE SCALE GENOMIC DNA]</scope>
    <source>
        <strain evidence="21">214</strain>
    </source>
</reference>
<keyword evidence="14" id="KW-0007">Acetylation</keyword>
<feature type="transmembrane region" description="Helical" evidence="19">
    <location>
        <begin position="1315"/>
        <end position="1333"/>
    </location>
</feature>